<feature type="transmembrane region" description="Helical" evidence="6">
    <location>
        <begin position="131"/>
        <end position="148"/>
    </location>
</feature>
<feature type="transmembrane region" description="Helical" evidence="6">
    <location>
        <begin position="276"/>
        <end position="295"/>
    </location>
</feature>
<organism evidence="8 9">
    <name type="scientific">Streptacidiphilus fuscans</name>
    <dbReference type="NCBI Taxonomy" id="2789292"/>
    <lineage>
        <taxon>Bacteria</taxon>
        <taxon>Bacillati</taxon>
        <taxon>Actinomycetota</taxon>
        <taxon>Actinomycetes</taxon>
        <taxon>Kitasatosporales</taxon>
        <taxon>Streptomycetaceae</taxon>
        <taxon>Streptacidiphilus</taxon>
    </lineage>
</organism>
<proteinExistence type="inferred from homology"/>
<evidence type="ECO:0000256" key="5">
    <source>
        <dbReference type="ARBA" id="ARBA00023136"/>
    </source>
</evidence>
<dbReference type="RefSeq" id="WP_196192263.1">
    <property type="nucleotide sequence ID" value="NZ_JADPRT010000001.1"/>
</dbReference>
<dbReference type="GO" id="GO:0016020">
    <property type="term" value="C:membrane"/>
    <property type="evidence" value="ECO:0007669"/>
    <property type="project" value="UniProtKB-SubCell"/>
</dbReference>
<protein>
    <submittedName>
        <fullName evidence="8">DMT family transporter</fullName>
    </submittedName>
</protein>
<dbReference type="Pfam" id="PF00892">
    <property type="entry name" value="EamA"/>
    <property type="match status" value="2"/>
</dbReference>
<feature type="transmembrane region" description="Helical" evidence="6">
    <location>
        <begin position="42"/>
        <end position="64"/>
    </location>
</feature>
<feature type="domain" description="EamA" evidence="7">
    <location>
        <begin position="158"/>
        <end position="289"/>
    </location>
</feature>
<feature type="domain" description="EamA" evidence="7">
    <location>
        <begin position="15"/>
        <end position="143"/>
    </location>
</feature>
<evidence type="ECO:0000256" key="6">
    <source>
        <dbReference type="SAM" id="Phobius"/>
    </source>
</evidence>
<evidence type="ECO:0000313" key="9">
    <source>
        <dbReference type="Proteomes" id="UP000657385"/>
    </source>
</evidence>
<reference evidence="8" key="1">
    <citation type="submission" date="2020-11" db="EMBL/GenBank/DDBJ databases">
        <title>Isolation and identification of active actinomycetes.</title>
        <authorList>
            <person name="Yu B."/>
        </authorList>
    </citation>
    <scope>NUCLEOTIDE SEQUENCE</scope>
    <source>
        <strain evidence="8">NEAU-YB345</strain>
    </source>
</reference>
<feature type="transmembrane region" description="Helical" evidence="6">
    <location>
        <begin position="76"/>
        <end position="97"/>
    </location>
</feature>
<dbReference type="Proteomes" id="UP000657385">
    <property type="component" value="Unassembled WGS sequence"/>
</dbReference>
<evidence type="ECO:0000313" key="8">
    <source>
        <dbReference type="EMBL" id="MBF9067113.1"/>
    </source>
</evidence>
<dbReference type="SUPFAM" id="SSF103481">
    <property type="entry name" value="Multidrug resistance efflux transporter EmrE"/>
    <property type="match status" value="2"/>
</dbReference>
<dbReference type="InterPro" id="IPR050638">
    <property type="entry name" value="AA-Vitamin_Transporters"/>
</dbReference>
<dbReference type="AlphaFoldDB" id="A0A931FB61"/>
<evidence type="ECO:0000256" key="4">
    <source>
        <dbReference type="ARBA" id="ARBA00022989"/>
    </source>
</evidence>
<feature type="transmembrane region" description="Helical" evidence="6">
    <location>
        <begin position="186"/>
        <end position="209"/>
    </location>
</feature>
<feature type="transmembrane region" description="Helical" evidence="6">
    <location>
        <begin position="154"/>
        <end position="174"/>
    </location>
</feature>
<comment type="caution">
    <text evidence="8">The sequence shown here is derived from an EMBL/GenBank/DDBJ whole genome shotgun (WGS) entry which is preliminary data.</text>
</comment>
<gene>
    <name evidence="8" type="ORF">I2501_03535</name>
</gene>
<sequence>MSTPVSGGDSRRHATGLVLAALGVLAFSLTFPATQKAMVSFNAWTIGIGRAVVAALLAGVWLWVRKAARPTREQVGSLLIVGVGVVAGYPIFTALALEHVTSAHAAVVTGLLPLATATWGRLRGNERPSALFWWASAAGAAVIVAYTLRNGLGAFSLADLLLVGSLVTGGLGYAEGGGLSKSMPGWQVISWGLVLSLPLTLPITVVSLVVSPPHNLGAQSLAGFGYVSVFSMFLGFCAWYPGLARVGVTRGSQLQLLQPLLTVGWAAWLLHESIDMWTLVAAVLVLVCVGMAQWARLSSSAPAKAPEPAADKPLVAEHS</sequence>
<accession>A0A931FB61</accession>
<dbReference type="PANTHER" id="PTHR32322">
    <property type="entry name" value="INNER MEMBRANE TRANSPORTER"/>
    <property type="match status" value="1"/>
</dbReference>
<comment type="subcellular location">
    <subcellularLocation>
        <location evidence="1">Membrane</location>
        <topology evidence="1">Multi-pass membrane protein</topology>
    </subcellularLocation>
</comment>
<keyword evidence="3 6" id="KW-0812">Transmembrane</keyword>
<feature type="transmembrane region" description="Helical" evidence="6">
    <location>
        <begin position="221"/>
        <end position="242"/>
    </location>
</feature>
<keyword evidence="9" id="KW-1185">Reference proteome</keyword>
<dbReference type="EMBL" id="JADPRT010000001">
    <property type="protein sequence ID" value="MBF9067113.1"/>
    <property type="molecule type" value="Genomic_DNA"/>
</dbReference>
<comment type="similarity">
    <text evidence="2">Belongs to the EamA transporter family.</text>
</comment>
<keyword evidence="4 6" id="KW-1133">Transmembrane helix</keyword>
<name>A0A931FB61_9ACTN</name>
<keyword evidence="5 6" id="KW-0472">Membrane</keyword>
<evidence type="ECO:0000256" key="2">
    <source>
        <dbReference type="ARBA" id="ARBA00007362"/>
    </source>
</evidence>
<dbReference type="InterPro" id="IPR037185">
    <property type="entry name" value="EmrE-like"/>
</dbReference>
<evidence type="ECO:0000256" key="1">
    <source>
        <dbReference type="ARBA" id="ARBA00004141"/>
    </source>
</evidence>
<evidence type="ECO:0000259" key="7">
    <source>
        <dbReference type="Pfam" id="PF00892"/>
    </source>
</evidence>
<evidence type="ECO:0000256" key="3">
    <source>
        <dbReference type="ARBA" id="ARBA00022692"/>
    </source>
</evidence>
<dbReference type="InterPro" id="IPR000620">
    <property type="entry name" value="EamA_dom"/>
</dbReference>
<dbReference type="PANTHER" id="PTHR32322:SF2">
    <property type="entry name" value="EAMA DOMAIN-CONTAINING PROTEIN"/>
    <property type="match status" value="1"/>
</dbReference>